<organism evidence="1">
    <name type="scientific">Pseudo-nitzschia multiseries DNA virus</name>
    <dbReference type="NCBI Taxonomy" id="2364897"/>
    <lineage>
        <taxon>Viruses</taxon>
    </lineage>
</organism>
<reference evidence="1" key="1">
    <citation type="submission" date="2018-01" db="EMBL/GenBank/DDBJ databases">
        <title>A diatom virus reveals a new lineage of giant single stranded DNA viruses originating from double stranded DNA phage.</title>
        <authorList>
            <person name="Carlson M.C.G."/>
            <person name="Frischkorn K.R."/>
            <person name="Brumfield S."/>
            <person name="Rocap G."/>
        </authorList>
    </citation>
    <scope>NUCLEOTIDE SEQUENCE</scope>
    <source>
        <strain evidence="1">PmDNAV1</strain>
    </source>
</reference>
<gene>
    <name evidence="1" type="ORF">PmDNAV2_gp13</name>
</gene>
<evidence type="ECO:0000313" key="1">
    <source>
        <dbReference type="EMBL" id="AYJ09388.1"/>
    </source>
</evidence>
<accession>A0A678WC51</accession>
<proteinExistence type="predicted"/>
<sequence length="155" mass="16994">MATKWTGEKALRRKLREMPNRVAAAVSRALVQNAEEMKTKIKAVAPADPNGGGALRESVDWEFTTTMGDPTRGSIKGSEGLSVTVYAGNDKVIYARWVEFGTMPHIVGGIYAGAEHPGTAAQPFFYPMYRLNKRRLKSRVSRAQNRAIREVAGIG</sequence>
<dbReference type="InterPro" id="IPR010064">
    <property type="entry name" value="HK97-gp10_tail"/>
</dbReference>
<name>A0A678WC51_9VIRU</name>
<protein>
    <submittedName>
        <fullName evidence="1">Putative HK97 family phage protein</fullName>
    </submittedName>
</protein>
<dbReference type="EMBL" id="MG841151">
    <property type="protein sequence ID" value="AYJ09388.1"/>
    <property type="molecule type" value="Genomic_DNA"/>
</dbReference>
<dbReference type="Pfam" id="PF04883">
    <property type="entry name" value="HK97-gp10_like"/>
    <property type="match status" value="1"/>
</dbReference>